<dbReference type="AlphaFoldDB" id="A0A1G9ID61"/>
<accession>A0A1G9ID61</accession>
<dbReference type="PROSITE" id="PS00059">
    <property type="entry name" value="ADH_ZINC"/>
    <property type="match status" value="1"/>
</dbReference>
<dbReference type="GO" id="GO:0008270">
    <property type="term" value="F:zinc ion binding"/>
    <property type="evidence" value="ECO:0007669"/>
    <property type="project" value="InterPro"/>
</dbReference>
<protein>
    <submittedName>
        <fullName evidence="7">2-desacetyl-2-hydroxyethyl bacteriochlorophyllide A dehydrogenase</fullName>
    </submittedName>
</protein>
<dbReference type="InterPro" id="IPR050129">
    <property type="entry name" value="Zn_alcohol_dh"/>
</dbReference>
<keyword evidence="4" id="KW-0560">Oxidoreductase</keyword>
<sequence>MRAVVLVEGERHELQEVPTLEPAPGELRIRVEAAGICGTDLSIMHGHFPPGRGRPLILGHEFAGTVDAVGDGVDGFAPGDRVAADPNVYCGECEWCRRGAYNLCEQWAAVGITLPGALAEYLCLPARLAVRLPETLSMTAGALIEPLSCAIHAFQYADVARDASTVIFGGGMMGLTCLALANQLGHQVTVVEIHEARRRKALDMGAARVVESAAELHQPFDYVMEATGVPAVVQEAFSWIRTRGTYLQLGLPPADTEITIRPLDINNRELRIVGSFSLADAYPASADMIGSVAPALEQLVTHRFGLDQFDEALAAMARPDALKVHLEPHTHH</sequence>
<dbReference type="OrthoDB" id="9797931at2"/>
<keyword evidence="8" id="KW-1185">Reference proteome</keyword>
<organism evidence="7 8">
    <name type="scientific">Tessaracoccus oleiagri</name>
    <dbReference type="NCBI Taxonomy" id="686624"/>
    <lineage>
        <taxon>Bacteria</taxon>
        <taxon>Bacillati</taxon>
        <taxon>Actinomycetota</taxon>
        <taxon>Actinomycetes</taxon>
        <taxon>Propionibacteriales</taxon>
        <taxon>Propionibacteriaceae</taxon>
        <taxon>Tessaracoccus</taxon>
    </lineage>
</organism>
<keyword evidence="2 5" id="KW-0479">Metal-binding</keyword>
<dbReference type="SUPFAM" id="SSF51735">
    <property type="entry name" value="NAD(P)-binding Rossmann-fold domains"/>
    <property type="match status" value="1"/>
</dbReference>
<dbReference type="Gene3D" id="3.40.50.720">
    <property type="entry name" value="NAD(P)-binding Rossmann-like Domain"/>
    <property type="match status" value="1"/>
</dbReference>
<dbReference type="GO" id="GO:0016491">
    <property type="term" value="F:oxidoreductase activity"/>
    <property type="evidence" value="ECO:0007669"/>
    <property type="project" value="UniProtKB-KW"/>
</dbReference>
<evidence type="ECO:0000259" key="6">
    <source>
        <dbReference type="SMART" id="SM00829"/>
    </source>
</evidence>
<dbReference type="RefSeq" id="WP_093249177.1">
    <property type="nucleotide sequence ID" value="NZ_FNGP01000001.1"/>
</dbReference>
<dbReference type="InterPro" id="IPR013149">
    <property type="entry name" value="ADH-like_C"/>
</dbReference>
<dbReference type="SMART" id="SM00829">
    <property type="entry name" value="PKS_ER"/>
    <property type="match status" value="1"/>
</dbReference>
<dbReference type="InterPro" id="IPR013154">
    <property type="entry name" value="ADH-like_N"/>
</dbReference>
<evidence type="ECO:0000256" key="4">
    <source>
        <dbReference type="ARBA" id="ARBA00023002"/>
    </source>
</evidence>
<comment type="cofactor">
    <cofactor evidence="1 5">
        <name>Zn(2+)</name>
        <dbReference type="ChEBI" id="CHEBI:29105"/>
    </cofactor>
</comment>
<dbReference type="EMBL" id="FNGP01000001">
    <property type="protein sequence ID" value="SDL23157.1"/>
    <property type="molecule type" value="Genomic_DNA"/>
</dbReference>
<evidence type="ECO:0000256" key="1">
    <source>
        <dbReference type="ARBA" id="ARBA00001947"/>
    </source>
</evidence>
<dbReference type="InterPro" id="IPR011032">
    <property type="entry name" value="GroES-like_sf"/>
</dbReference>
<dbReference type="PANTHER" id="PTHR43401">
    <property type="entry name" value="L-THREONINE 3-DEHYDROGENASE"/>
    <property type="match status" value="1"/>
</dbReference>
<evidence type="ECO:0000256" key="3">
    <source>
        <dbReference type="ARBA" id="ARBA00022833"/>
    </source>
</evidence>
<dbReference type="Pfam" id="PF08240">
    <property type="entry name" value="ADH_N"/>
    <property type="match status" value="1"/>
</dbReference>
<name>A0A1G9ID61_9ACTN</name>
<dbReference type="STRING" id="686624.SAMN04488242_0872"/>
<evidence type="ECO:0000256" key="5">
    <source>
        <dbReference type="RuleBase" id="RU361277"/>
    </source>
</evidence>
<evidence type="ECO:0000256" key="2">
    <source>
        <dbReference type="ARBA" id="ARBA00022723"/>
    </source>
</evidence>
<dbReference type="InterPro" id="IPR020843">
    <property type="entry name" value="ER"/>
</dbReference>
<dbReference type="Pfam" id="PF00107">
    <property type="entry name" value="ADH_zinc_N"/>
    <property type="match status" value="1"/>
</dbReference>
<evidence type="ECO:0000313" key="8">
    <source>
        <dbReference type="Proteomes" id="UP000199475"/>
    </source>
</evidence>
<proteinExistence type="inferred from homology"/>
<dbReference type="SUPFAM" id="SSF50129">
    <property type="entry name" value="GroES-like"/>
    <property type="match status" value="1"/>
</dbReference>
<dbReference type="InterPro" id="IPR036291">
    <property type="entry name" value="NAD(P)-bd_dom_sf"/>
</dbReference>
<dbReference type="Gene3D" id="3.90.180.10">
    <property type="entry name" value="Medium-chain alcohol dehydrogenases, catalytic domain"/>
    <property type="match status" value="1"/>
</dbReference>
<evidence type="ECO:0000313" key="7">
    <source>
        <dbReference type="EMBL" id="SDL23157.1"/>
    </source>
</evidence>
<reference evidence="7 8" key="1">
    <citation type="submission" date="2016-10" db="EMBL/GenBank/DDBJ databases">
        <authorList>
            <person name="de Groot N.N."/>
        </authorList>
    </citation>
    <scope>NUCLEOTIDE SEQUENCE [LARGE SCALE GENOMIC DNA]</scope>
    <source>
        <strain evidence="7 8">CGMCC 1.9159</strain>
    </source>
</reference>
<dbReference type="PANTHER" id="PTHR43401:SF2">
    <property type="entry name" value="L-THREONINE 3-DEHYDROGENASE"/>
    <property type="match status" value="1"/>
</dbReference>
<dbReference type="Proteomes" id="UP000199475">
    <property type="component" value="Unassembled WGS sequence"/>
</dbReference>
<feature type="domain" description="Enoyl reductase (ER)" evidence="6">
    <location>
        <begin position="9"/>
        <end position="326"/>
    </location>
</feature>
<keyword evidence="3 5" id="KW-0862">Zinc</keyword>
<comment type="similarity">
    <text evidence="5">Belongs to the zinc-containing alcohol dehydrogenase family.</text>
</comment>
<dbReference type="InterPro" id="IPR002328">
    <property type="entry name" value="ADH_Zn_CS"/>
</dbReference>
<gene>
    <name evidence="7" type="ORF">SAMN04488242_0872</name>
</gene>